<comment type="caution">
    <text evidence="3">The sequence shown here is derived from an EMBL/GenBank/DDBJ whole genome shotgun (WGS) entry which is preliminary data.</text>
</comment>
<protein>
    <submittedName>
        <fullName evidence="3">Uncharacterized protein</fullName>
    </submittedName>
</protein>
<sequence length="126" mass="14470">MNPLSHSLLFFPFLAHLTCCHLLLIYSCEHLFRFPGTLSDFQRIFCMFRRLLIAVFCFACLSAVTAQRFLYNPKFQPSFNDGSSLDGFGEYADYMPAKRAFSFQAARGKKSMVGGEKRYSYFPSRG</sequence>
<organism evidence="3 4">
    <name type="scientific">Caenorhabditis nigoni</name>
    <dbReference type="NCBI Taxonomy" id="1611254"/>
    <lineage>
        <taxon>Eukaryota</taxon>
        <taxon>Metazoa</taxon>
        <taxon>Ecdysozoa</taxon>
        <taxon>Nematoda</taxon>
        <taxon>Chromadorea</taxon>
        <taxon>Rhabditida</taxon>
        <taxon>Rhabditina</taxon>
        <taxon>Rhabditomorpha</taxon>
        <taxon>Rhabditoidea</taxon>
        <taxon>Rhabditidae</taxon>
        <taxon>Peloderinae</taxon>
        <taxon>Caenorhabditis</taxon>
    </lineage>
</organism>
<evidence type="ECO:0000256" key="1">
    <source>
        <dbReference type="SAM" id="Phobius"/>
    </source>
</evidence>
<name>A0A2G5SKE8_9PELO</name>
<dbReference type="OrthoDB" id="5788792at2759"/>
<feature type="chain" id="PRO_5013969384" evidence="2">
    <location>
        <begin position="21"/>
        <end position="126"/>
    </location>
</feature>
<feature type="transmembrane region" description="Helical" evidence="1">
    <location>
        <begin position="6"/>
        <end position="26"/>
    </location>
</feature>
<accession>A0A2G5SKE8</accession>
<evidence type="ECO:0000256" key="2">
    <source>
        <dbReference type="SAM" id="SignalP"/>
    </source>
</evidence>
<gene>
    <name evidence="3" type="primary">Cni-F38E9.6</name>
    <name evidence="3" type="synonym">Cnig_chr_X.g22384</name>
    <name evidence="3" type="ORF">B9Z55_022384</name>
</gene>
<keyword evidence="2" id="KW-0732">Signal</keyword>
<keyword evidence="1" id="KW-0812">Transmembrane</keyword>
<keyword evidence="4" id="KW-1185">Reference proteome</keyword>
<dbReference type="AlphaFoldDB" id="A0A2G5SKE8"/>
<proteinExistence type="predicted"/>
<feature type="transmembrane region" description="Helical" evidence="1">
    <location>
        <begin position="47"/>
        <end position="70"/>
    </location>
</feature>
<reference evidence="4" key="1">
    <citation type="submission" date="2017-10" db="EMBL/GenBank/DDBJ databases">
        <title>Rapid genome shrinkage in a self-fertile nematode reveals novel sperm competition proteins.</title>
        <authorList>
            <person name="Yin D."/>
            <person name="Schwarz E.M."/>
            <person name="Thomas C.G."/>
            <person name="Felde R.L."/>
            <person name="Korf I.F."/>
            <person name="Cutter A.D."/>
            <person name="Schartner C.M."/>
            <person name="Ralston E.J."/>
            <person name="Meyer B.J."/>
            <person name="Haag E.S."/>
        </authorList>
    </citation>
    <scope>NUCLEOTIDE SEQUENCE [LARGE SCALE GENOMIC DNA]</scope>
    <source>
        <strain evidence="4">JU1422</strain>
    </source>
</reference>
<evidence type="ECO:0000313" key="4">
    <source>
        <dbReference type="Proteomes" id="UP000230233"/>
    </source>
</evidence>
<keyword evidence="1" id="KW-0472">Membrane</keyword>
<keyword evidence="1" id="KW-1133">Transmembrane helix</keyword>
<dbReference type="Proteomes" id="UP000230233">
    <property type="component" value="Chromosome X"/>
</dbReference>
<dbReference type="EMBL" id="PDUG01000006">
    <property type="protein sequence ID" value="PIC15389.1"/>
    <property type="molecule type" value="Genomic_DNA"/>
</dbReference>
<evidence type="ECO:0000313" key="3">
    <source>
        <dbReference type="EMBL" id="PIC15389.1"/>
    </source>
</evidence>
<feature type="signal peptide" evidence="2">
    <location>
        <begin position="1"/>
        <end position="20"/>
    </location>
</feature>